<dbReference type="Pfam" id="PF07729">
    <property type="entry name" value="FCD"/>
    <property type="match status" value="1"/>
</dbReference>
<dbReference type="CDD" id="cd07377">
    <property type="entry name" value="WHTH_GntR"/>
    <property type="match status" value="1"/>
</dbReference>
<dbReference type="Pfam" id="PF00392">
    <property type="entry name" value="GntR"/>
    <property type="match status" value="1"/>
</dbReference>
<dbReference type="AlphaFoldDB" id="A0A511ZFC4"/>
<evidence type="ECO:0000256" key="2">
    <source>
        <dbReference type="ARBA" id="ARBA00023125"/>
    </source>
</evidence>
<evidence type="ECO:0000313" key="6">
    <source>
        <dbReference type="Proteomes" id="UP000321558"/>
    </source>
</evidence>
<organism evidence="5 6">
    <name type="scientific">Oceanobacillus sojae</name>
    <dbReference type="NCBI Taxonomy" id="582851"/>
    <lineage>
        <taxon>Bacteria</taxon>
        <taxon>Bacillati</taxon>
        <taxon>Bacillota</taxon>
        <taxon>Bacilli</taxon>
        <taxon>Bacillales</taxon>
        <taxon>Bacillaceae</taxon>
        <taxon>Oceanobacillus</taxon>
    </lineage>
</organism>
<dbReference type="Gene3D" id="1.20.120.530">
    <property type="entry name" value="GntR ligand-binding domain-like"/>
    <property type="match status" value="1"/>
</dbReference>
<dbReference type="EMBL" id="BJYM01000003">
    <property type="protein sequence ID" value="GEN86137.1"/>
    <property type="molecule type" value="Genomic_DNA"/>
</dbReference>
<evidence type="ECO:0000259" key="4">
    <source>
        <dbReference type="PROSITE" id="PS50949"/>
    </source>
</evidence>
<dbReference type="Gene3D" id="1.10.10.10">
    <property type="entry name" value="Winged helix-like DNA-binding domain superfamily/Winged helix DNA-binding domain"/>
    <property type="match status" value="1"/>
</dbReference>
<name>A0A511ZFC4_9BACI</name>
<feature type="domain" description="HTH gntR-type" evidence="4">
    <location>
        <begin position="5"/>
        <end position="72"/>
    </location>
</feature>
<dbReference type="GO" id="GO:0003700">
    <property type="term" value="F:DNA-binding transcription factor activity"/>
    <property type="evidence" value="ECO:0007669"/>
    <property type="project" value="InterPro"/>
</dbReference>
<dbReference type="RefSeq" id="WP_186813553.1">
    <property type="nucleotide sequence ID" value="NZ_BJYM01000003.1"/>
</dbReference>
<dbReference type="PROSITE" id="PS50949">
    <property type="entry name" value="HTH_GNTR"/>
    <property type="match status" value="1"/>
</dbReference>
<protein>
    <submittedName>
        <fullName evidence="5">GntR family transcriptional regulator</fullName>
    </submittedName>
</protein>
<dbReference type="PANTHER" id="PTHR43537">
    <property type="entry name" value="TRANSCRIPTIONAL REGULATOR, GNTR FAMILY"/>
    <property type="match status" value="1"/>
</dbReference>
<proteinExistence type="predicted"/>
<keyword evidence="2" id="KW-0238">DNA-binding</keyword>
<evidence type="ECO:0000256" key="3">
    <source>
        <dbReference type="ARBA" id="ARBA00023163"/>
    </source>
</evidence>
<evidence type="ECO:0000256" key="1">
    <source>
        <dbReference type="ARBA" id="ARBA00023015"/>
    </source>
</evidence>
<dbReference type="GO" id="GO:0003677">
    <property type="term" value="F:DNA binding"/>
    <property type="evidence" value="ECO:0007669"/>
    <property type="project" value="UniProtKB-KW"/>
</dbReference>
<accession>A0A511ZFC4</accession>
<dbReference type="InterPro" id="IPR036388">
    <property type="entry name" value="WH-like_DNA-bd_sf"/>
</dbReference>
<dbReference type="PANTHER" id="PTHR43537:SF24">
    <property type="entry name" value="GLUCONATE OPERON TRANSCRIPTIONAL REPRESSOR"/>
    <property type="match status" value="1"/>
</dbReference>
<dbReference type="InterPro" id="IPR011711">
    <property type="entry name" value="GntR_C"/>
</dbReference>
<keyword evidence="1" id="KW-0805">Transcription regulation</keyword>
<keyword evidence="3" id="KW-0804">Transcription</keyword>
<dbReference type="InterPro" id="IPR036390">
    <property type="entry name" value="WH_DNA-bd_sf"/>
</dbReference>
<dbReference type="SMART" id="SM00895">
    <property type="entry name" value="FCD"/>
    <property type="match status" value="1"/>
</dbReference>
<sequence>MNVYSTKKEIIYHELKKEIQEGKYEFGEKLVISRLAKRFGTSEIPVREAINQLNSDNLIEFTPHVGAVVSTLSSKDIQEIFEVRIELEGLASRLAAENINEEIINNLRSIITASEDCLEKNDFEEIEKLNMKFHLTIYEASDNLLLIGMIRDLWNNTKRYPSLFSNNRGHAMHSIKEHKFIVEALEMKDPVLVENAMMKHKANAAKEVLRITQQDYYNNLDIVN</sequence>
<dbReference type="SUPFAM" id="SSF48008">
    <property type="entry name" value="GntR ligand-binding domain-like"/>
    <property type="match status" value="1"/>
</dbReference>
<dbReference type="SMART" id="SM00345">
    <property type="entry name" value="HTH_GNTR"/>
    <property type="match status" value="1"/>
</dbReference>
<dbReference type="InterPro" id="IPR008920">
    <property type="entry name" value="TF_FadR/GntR_C"/>
</dbReference>
<dbReference type="InterPro" id="IPR000524">
    <property type="entry name" value="Tscrpt_reg_HTH_GntR"/>
</dbReference>
<keyword evidence="6" id="KW-1185">Reference proteome</keyword>
<dbReference type="Proteomes" id="UP000321558">
    <property type="component" value="Unassembled WGS sequence"/>
</dbReference>
<gene>
    <name evidence="5" type="ORF">OSO01_08760</name>
</gene>
<comment type="caution">
    <text evidence="5">The sequence shown here is derived from an EMBL/GenBank/DDBJ whole genome shotgun (WGS) entry which is preliminary data.</text>
</comment>
<evidence type="ECO:0000313" key="5">
    <source>
        <dbReference type="EMBL" id="GEN86137.1"/>
    </source>
</evidence>
<reference evidence="5 6" key="1">
    <citation type="submission" date="2019-07" db="EMBL/GenBank/DDBJ databases">
        <title>Whole genome shotgun sequence of Oceanobacillus sojae NBRC 105379.</title>
        <authorList>
            <person name="Hosoyama A."/>
            <person name="Uohara A."/>
            <person name="Ohji S."/>
            <person name="Ichikawa N."/>
        </authorList>
    </citation>
    <scope>NUCLEOTIDE SEQUENCE [LARGE SCALE GENOMIC DNA]</scope>
    <source>
        <strain evidence="5 6">NBRC 105379</strain>
    </source>
</reference>
<dbReference type="SUPFAM" id="SSF46785">
    <property type="entry name" value="Winged helix' DNA-binding domain"/>
    <property type="match status" value="1"/>
</dbReference>